<dbReference type="InterPro" id="IPR027417">
    <property type="entry name" value="P-loop_NTPase"/>
</dbReference>
<sequence length="310" mass="32573">MNEHDLVTRLRNGERRALARAISLVEQGGSAARAVLAAAYPYAHAHRVGVTGPPGAGKSTLVTALAQEWRKRGVTVGIVAVDPSSPFSGGAVLGDRIRMQALGGDPGVFIRSMASRGRMGGLARATADAVTLIAAAGFSVVLIETVGAGQDEVDIAQTADTTIVVEVPGMGDDVQSIKAGMLEIADIFVVNKADRPGADQTVRQLRTMLQLGGGSTDGWVPPVLTAIATTGEGCGQVVDAVNQHRQFLTTTDIPARRALMVAERELTTAIQELVLERLRGPRWNTVVGEIAARRRDPYAAASELLDGWPT</sequence>
<gene>
    <name evidence="7" type="ordered locus">Cagg_0586</name>
</gene>
<proteinExistence type="inferred from homology"/>
<dbReference type="NCBIfam" id="TIGR00750">
    <property type="entry name" value="lao"/>
    <property type="match status" value="1"/>
</dbReference>
<organism evidence="7 8">
    <name type="scientific">Chloroflexus aggregans (strain MD-66 / DSM 9485)</name>
    <dbReference type="NCBI Taxonomy" id="326427"/>
    <lineage>
        <taxon>Bacteria</taxon>
        <taxon>Bacillati</taxon>
        <taxon>Chloroflexota</taxon>
        <taxon>Chloroflexia</taxon>
        <taxon>Chloroflexales</taxon>
        <taxon>Chloroflexineae</taxon>
        <taxon>Chloroflexaceae</taxon>
        <taxon>Chloroflexus</taxon>
    </lineage>
</organism>
<evidence type="ECO:0000256" key="5">
    <source>
        <dbReference type="ARBA" id="ARBA00023186"/>
    </source>
</evidence>
<evidence type="ECO:0000313" key="8">
    <source>
        <dbReference type="Proteomes" id="UP000002508"/>
    </source>
</evidence>
<dbReference type="InterPro" id="IPR005129">
    <property type="entry name" value="GTPase_ArgK"/>
</dbReference>
<dbReference type="CDD" id="cd03114">
    <property type="entry name" value="MMAA-like"/>
    <property type="match status" value="1"/>
</dbReference>
<dbReference type="KEGG" id="cag:Cagg_0586"/>
<dbReference type="OrthoDB" id="9778292at2"/>
<keyword evidence="2" id="KW-0547">Nucleotide-binding</keyword>
<evidence type="ECO:0000259" key="6">
    <source>
        <dbReference type="SMART" id="SM00382"/>
    </source>
</evidence>
<keyword evidence="4" id="KW-0342">GTP-binding</keyword>
<dbReference type="EMBL" id="CP001337">
    <property type="protein sequence ID" value="ACL23525.1"/>
    <property type="molecule type" value="Genomic_DNA"/>
</dbReference>
<evidence type="ECO:0000256" key="3">
    <source>
        <dbReference type="ARBA" id="ARBA00022801"/>
    </source>
</evidence>
<reference evidence="7" key="1">
    <citation type="submission" date="2008-12" db="EMBL/GenBank/DDBJ databases">
        <title>Complete sequence of Chloroflexus aggregans DSM 9485.</title>
        <authorList>
            <consortium name="US DOE Joint Genome Institute"/>
            <person name="Lucas S."/>
            <person name="Copeland A."/>
            <person name="Lapidus A."/>
            <person name="Glavina del Rio T."/>
            <person name="Dalin E."/>
            <person name="Tice H."/>
            <person name="Pitluck S."/>
            <person name="Foster B."/>
            <person name="Larimer F."/>
            <person name="Land M."/>
            <person name="Hauser L."/>
            <person name="Kyrpides N."/>
            <person name="Mikhailova N."/>
            <person name="Bryant D."/>
            <person name="Richardson P."/>
        </authorList>
    </citation>
    <scope>NUCLEOTIDE SEQUENCE</scope>
    <source>
        <strain evidence="7">DSM 9485</strain>
    </source>
</reference>
<evidence type="ECO:0000256" key="4">
    <source>
        <dbReference type="ARBA" id="ARBA00023134"/>
    </source>
</evidence>
<dbReference type="Gene3D" id="1.20.5.170">
    <property type="match status" value="1"/>
</dbReference>
<dbReference type="SUPFAM" id="SSF52540">
    <property type="entry name" value="P-loop containing nucleoside triphosphate hydrolases"/>
    <property type="match status" value="1"/>
</dbReference>
<dbReference type="HOGENOM" id="CLU_043725_1_1_0"/>
<dbReference type="Proteomes" id="UP000002508">
    <property type="component" value="Chromosome"/>
</dbReference>
<dbReference type="AlphaFoldDB" id="B8G4B9"/>
<dbReference type="PANTHER" id="PTHR43087">
    <property type="entry name" value="LYSINE/ARGININE/ORNITHINE TRANSPORT SYSTEM KINASE"/>
    <property type="match status" value="1"/>
</dbReference>
<keyword evidence="8" id="KW-1185">Reference proteome</keyword>
<keyword evidence="5" id="KW-0143">Chaperone</keyword>
<dbReference type="Pfam" id="PF03308">
    <property type="entry name" value="MeaB"/>
    <property type="match status" value="1"/>
</dbReference>
<accession>B8G4B9</accession>
<dbReference type="GO" id="GO:0005525">
    <property type="term" value="F:GTP binding"/>
    <property type="evidence" value="ECO:0007669"/>
    <property type="project" value="UniProtKB-KW"/>
</dbReference>
<dbReference type="InterPro" id="IPR052040">
    <property type="entry name" value="GTPase/Isobutyryl-CoA_mutase"/>
</dbReference>
<dbReference type="InterPro" id="IPR003593">
    <property type="entry name" value="AAA+_ATPase"/>
</dbReference>
<dbReference type="eggNOG" id="COG1703">
    <property type="taxonomic scope" value="Bacteria"/>
</dbReference>
<evidence type="ECO:0000256" key="2">
    <source>
        <dbReference type="ARBA" id="ARBA00022741"/>
    </source>
</evidence>
<protein>
    <submittedName>
        <fullName evidence="7">LAO/AO transport system ATPase</fullName>
    </submittedName>
</protein>
<feature type="domain" description="AAA+ ATPase" evidence="6">
    <location>
        <begin position="44"/>
        <end position="266"/>
    </location>
</feature>
<keyword evidence="3" id="KW-0378">Hydrolase</keyword>
<dbReference type="STRING" id="326427.Cagg_0586"/>
<dbReference type="PANTHER" id="PTHR43087:SF1">
    <property type="entry name" value="LAO_AO TRANSPORT SYSTEM ATPASE"/>
    <property type="match status" value="1"/>
</dbReference>
<comment type="similarity">
    <text evidence="1">Belongs to the SIMIBI class G3E GTPase family. ArgK/MeaB subfamily.</text>
</comment>
<dbReference type="GO" id="GO:0003924">
    <property type="term" value="F:GTPase activity"/>
    <property type="evidence" value="ECO:0007669"/>
    <property type="project" value="InterPro"/>
</dbReference>
<evidence type="ECO:0000313" key="7">
    <source>
        <dbReference type="EMBL" id="ACL23525.1"/>
    </source>
</evidence>
<dbReference type="SMART" id="SM00382">
    <property type="entry name" value="AAA"/>
    <property type="match status" value="1"/>
</dbReference>
<dbReference type="RefSeq" id="WP_012615891.1">
    <property type="nucleotide sequence ID" value="NC_011831.1"/>
</dbReference>
<name>B8G4B9_CHLAD</name>
<dbReference type="Gene3D" id="3.40.50.300">
    <property type="entry name" value="P-loop containing nucleotide triphosphate hydrolases"/>
    <property type="match status" value="1"/>
</dbReference>
<evidence type="ECO:0000256" key="1">
    <source>
        <dbReference type="ARBA" id="ARBA00009625"/>
    </source>
</evidence>